<reference evidence="1" key="1">
    <citation type="submission" date="2018-02" db="EMBL/GenBank/DDBJ databases">
        <title>Rhizophora mucronata_Transcriptome.</title>
        <authorList>
            <person name="Meera S.P."/>
            <person name="Sreeshan A."/>
            <person name="Augustine A."/>
        </authorList>
    </citation>
    <scope>NUCLEOTIDE SEQUENCE</scope>
    <source>
        <tissue evidence="1">Leaf</tissue>
    </source>
</reference>
<accession>A0A2P2M416</accession>
<name>A0A2P2M416_RHIMU</name>
<sequence>MEAVVTRQQQRRQQQDDALHWSRGFKVVEENLCRDKHRDQPSSRKLEIHTCRAYISGFRFSS</sequence>
<dbReference type="AlphaFoldDB" id="A0A2P2M416"/>
<protein>
    <submittedName>
        <fullName evidence="1">Uncharacterized protein</fullName>
    </submittedName>
</protein>
<evidence type="ECO:0000313" key="1">
    <source>
        <dbReference type="EMBL" id="MBX24953.1"/>
    </source>
</evidence>
<dbReference type="EMBL" id="GGEC01044469">
    <property type="protein sequence ID" value="MBX24953.1"/>
    <property type="molecule type" value="Transcribed_RNA"/>
</dbReference>
<organism evidence="1">
    <name type="scientific">Rhizophora mucronata</name>
    <name type="common">Asiatic mangrove</name>
    <dbReference type="NCBI Taxonomy" id="61149"/>
    <lineage>
        <taxon>Eukaryota</taxon>
        <taxon>Viridiplantae</taxon>
        <taxon>Streptophyta</taxon>
        <taxon>Embryophyta</taxon>
        <taxon>Tracheophyta</taxon>
        <taxon>Spermatophyta</taxon>
        <taxon>Magnoliopsida</taxon>
        <taxon>eudicotyledons</taxon>
        <taxon>Gunneridae</taxon>
        <taxon>Pentapetalae</taxon>
        <taxon>rosids</taxon>
        <taxon>fabids</taxon>
        <taxon>Malpighiales</taxon>
        <taxon>Rhizophoraceae</taxon>
        <taxon>Rhizophora</taxon>
    </lineage>
</organism>
<proteinExistence type="predicted"/>